<dbReference type="STRING" id="2018661.A0A2A2JT52"/>
<dbReference type="EMBL" id="LIAE01010238">
    <property type="protein sequence ID" value="PAV64853.1"/>
    <property type="molecule type" value="Genomic_DNA"/>
</dbReference>
<evidence type="ECO:0000313" key="2">
    <source>
        <dbReference type="EMBL" id="PAV64853.1"/>
    </source>
</evidence>
<proteinExistence type="predicted"/>
<dbReference type="InterPro" id="IPR011041">
    <property type="entry name" value="Quinoprot_gluc/sorb_DH_b-prop"/>
</dbReference>
<dbReference type="SUPFAM" id="SSF50952">
    <property type="entry name" value="Soluble quinoprotein glucose dehydrogenase"/>
    <property type="match status" value="1"/>
</dbReference>
<name>A0A2A2JT52_9BILA</name>
<dbReference type="AlphaFoldDB" id="A0A2A2JT52"/>
<evidence type="ECO:0000256" key="1">
    <source>
        <dbReference type="SAM" id="MobiDB-lite"/>
    </source>
</evidence>
<accession>A0A2A2JT52</accession>
<dbReference type="Proteomes" id="UP000218231">
    <property type="component" value="Unassembled WGS sequence"/>
</dbReference>
<keyword evidence="3" id="KW-1185">Reference proteome</keyword>
<dbReference type="Gene3D" id="2.10.25.10">
    <property type="entry name" value="Laminin"/>
    <property type="match status" value="1"/>
</dbReference>
<feature type="compositionally biased region" description="Polar residues" evidence="1">
    <location>
        <begin position="476"/>
        <end position="491"/>
    </location>
</feature>
<gene>
    <name evidence="2" type="ORF">WR25_05502</name>
</gene>
<feature type="region of interest" description="Disordered" evidence="1">
    <location>
        <begin position="466"/>
        <end position="491"/>
    </location>
</feature>
<feature type="region of interest" description="Disordered" evidence="1">
    <location>
        <begin position="310"/>
        <end position="330"/>
    </location>
</feature>
<protein>
    <submittedName>
        <fullName evidence="2">Uncharacterized protein</fullName>
    </submittedName>
</protein>
<reference evidence="2 3" key="1">
    <citation type="journal article" date="2017" name="Curr. Biol.">
        <title>Genome architecture and evolution of a unichromosomal asexual nematode.</title>
        <authorList>
            <person name="Fradin H."/>
            <person name="Zegar C."/>
            <person name="Gutwein M."/>
            <person name="Lucas J."/>
            <person name="Kovtun M."/>
            <person name="Corcoran D."/>
            <person name="Baugh L.R."/>
            <person name="Kiontke K."/>
            <person name="Gunsalus K."/>
            <person name="Fitch D.H."/>
            <person name="Piano F."/>
        </authorList>
    </citation>
    <scope>NUCLEOTIDE SEQUENCE [LARGE SCALE GENOMIC DNA]</scope>
    <source>
        <strain evidence="2">PF1309</strain>
    </source>
</reference>
<dbReference type="OrthoDB" id="10045365at2759"/>
<evidence type="ECO:0000313" key="3">
    <source>
        <dbReference type="Proteomes" id="UP000218231"/>
    </source>
</evidence>
<feature type="region of interest" description="Disordered" evidence="1">
    <location>
        <begin position="158"/>
        <end position="184"/>
    </location>
</feature>
<comment type="caution">
    <text evidence="2">The sequence shown here is derived from an EMBL/GenBank/DDBJ whole genome shotgun (WGS) entry which is preliminary data.</text>
</comment>
<sequence length="491" mass="53126">MGSIETRNTPYRYACNQVVAELHDGETLPSEPISVKTLPGEAKCDCEQACTFEEDSDGQTKPVCYCHNGFRLKEDGRSCEPEPDLTTVDTIVTVTPPSLTTGIEPEELSTAIPTETSVEDIIRPQTTPSETRATPASIVIVDDRGNPLRKNEDGQIVRDDGTVIPTDSSGRPVGQDGSPLPTDSQNRYVLISEIQTTPSAIATDDTGRKIYPVIRPDGTLLATDSSGRYINDDGVPIEIDDEDRPLGPDNEPLRKNEQGQYVLPVIGFDGKPLPTHPETKLPIYPVVDQEGTLYSTDPSTGVFIDADQKPISTDSSGKPIAPDSSPLPTNENQQFVLISDVQTTPSLIATDDSGRKIFPIVREDGSELGKDSTGHFITDEGTPIELDDQDRPLGPDNEPLQKNDQGQYIYPEPGKETSILPSVGQVGEGIEPSDAATTKEITTIVVNQDGTPLKADDQGNYLTDDGKIIRKDDDGSSSFRRTCSNNFKTPS</sequence>
<feature type="region of interest" description="Disordered" evidence="1">
    <location>
        <begin position="369"/>
        <end position="435"/>
    </location>
</feature>
<organism evidence="2 3">
    <name type="scientific">Diploscapter pachys</name>
    <dbReference type="NCBI Taxonomy" id="2018661"/>
    <lineage>
        <taxon>Eukaryota</taxon>
        <taxon>Metazoa</taxon>
        <taxon>Ecdysozoa</taxon>
        <taxon>Nematoda</taxon>
        <taxon>Chromadorea</taxon>
        <taxon>Rhabditida</taxon>
        <taxon>Rhabditina</taxon>
        <taxon>Rhabditomorpha</taxon>
        <taxon>Rhabditoidea</taxon>
        <taxon>Rhabditidae</taxon>
        <taxon>Diploscapter</taxon>
    </lineage>
</organism>